<gene>
    <name evidence="2" type="ORF">HNR39_004219</name>
</gene>
<evidence type="ECO:0000256" key="1">
    <source>
        <dbReference type="SAM" id="Phobius"/>
    </source>
</evidence>
<dbReference type="Pfam" id="PF13727">
    <property type="entry name" value="CoA_binding_3"/>
    <property type="match status" value="1"/>
</dbReference>
<keyword evidence="3" id="KW-1185">Reference proteome</keyword>
<evidence type="ECO:0000313" key="3">
    <source>
        <dbReference type="Proteomes" id="UP000571084"/>
    </source>
</evidence>
<dbReference type="AlphaFoldDB" id="A0A840RWU3"/>
<dbReference type="Gene3D" id="3.40.50.720">
    <property type="entry name" value="NAD(P)-binding Rossmann-like Domain"/>
    <property type="match status" value="1"/>
</dbReference>
<proteinExistence type="predicted"/>
<keyword evidence="1" id="KW-1133">Transmembrane helix</keyword>
<dbReference type="EMBL" id="JACHHQ010000013">
    <property type="protein sequence ID" value="MBB5202355.1"/>
    <property type="molecule type" value="Genomic_DNA"/>
</dbReference>
<comment type="caution">
    <text evidence="2">The sequence shown here is derived from an EMBL/GenBank/DDBJ whole genome shotgun (WGS) entry which is preliminary data.</text>
</comment>
<feature type="non-terminal residue" evidence="2">
    <location>
        <position position="210"/>
    </location>
</feature>
<dbReference type="Proteomes" id="UP000571084">
    <property type="component" value="Unassembled WGS sequence"/>
</dbReference>
<feature type="transmembrane region" description="Helical" evidence="1">
    <location>
        <begin position="12"/>
        <end position="31"/>
    </location>
</feature>
<keyword evidence="1" id="KW-0812">Transmembrane</keyword>
<evidence type="ECO:0000313" key="2">
    <source>
        <dbReference type="EMBL" id="MBB5202355.1"/>
    </source>
</evidence>
<feature type="transmembrane region" description="Helical" evidence="1">
    <location>
        <begin position="70"/>
        <end position="93"/>
    </location>
</feature>
<feature type="transmembrane region" description="Helical" evidence="1">
    <location>
        <begin position="37"/>
        <end position="58"/>
    </location>
</feature>
<feature type="transmembrane region" description="Helical" evidence="1">
    <location>
        <begin position="105"/>
        <end position="127"/>
    </location>
</feature>
<organism evidence="2 3">
    <name type="scientific">Glaciimonas immobilis</name>
    <dbReference type="NCBI Taxonomy" id="728004"/>
    <lineage>
        <taxon>Bacteria</taxon>
        <taxon>Pseudomonadati</taxon>
        <taxon>Pseudomonadota</taxon>
        <taxon>Betaproteobacteria</taxon>
        <taxon>Burkholderiales</taxon>
        <taxon>Oxalobacteraceae</taxon>
        <taxon>Glaciimonas</taxon>
    </lineage>
</organism>
<name>A0A840RWU3_9BURK</name>
<reference evidence="2 3" key="1">
    <citation type="submission" date="2020-08" db="EMBL/GenBank/DDBJ databases">
        <title>Genomic Encyclopedia of Type Strains, Phase IV (KMG-IV): sequencing the most valuable type-strain genomes for metagenomic binning, comparative biology and taxonomic classification.</title>
        <authorList>
            <person name="Goeker M."/>
        </authorList>
    </citation>
    <scope>NUCLEOTIDE SEQUENCE [LARGE SCALE GENOMIC DNA]</scope>
    <source>
        <strain evidence="2 3">DSM 23240</strain>
    </source>
</reference>
<sequence>MTENDIPLVSFFKHLLDPAIILGLLYLIIVIQNEMFTGNYLALMIIAFFISSFIYEQIDLYRTLHRGKNLAFVADIFIGWAIVVVLLTLIGQSTGLRYELSDRVIWTWFALAPFVLLLSRLTAYRLAFNIGKDREVRTAVIVGSNDPGQNILRRLTSRANASLDMRGFFDDHVDSIQAHPRPYLGMIADVGAYVRAQKIKTIFICLPMSA</sequence>
<accession>A0A840RWU3</accession>
<protein>
    <submittedName>
        <fullName evidence="2">FlaA1/EpsC-like NDP-sugar epimerase</fullName>
    </submittedName>
</protein>
<keyword evidence="1" id="KW-0472">Membrane</keyword>